<gene>
    <name evidence="2" type="ORF">g.5312</name>
</gene>
<accession>A0A1B6MVB8</accession>
<feature type="compositionally biased region" description="Polar residues" evidence="1">
    <location>
        <begin position="157"/>
        <end position="178"/>
    </location>
</feature>
<feature type="region of interest" description="Disordered" evidence="1">
    <location>
        <begin position="1"/>
        <end position="178"/>
    </location>
</feature>
<proteinExistence type="predicted"/>
<dbReference type="AlphaFoldDB" id="A0A1B6MVB8"/>
<evidence type="ECO:0000313" key="2">
    <source>
        <dbReference type="EMBL" id="JAT39832.1"/>
    </source>
</evidence>
<reference evidence="2" key="1">
    <citation type="submission" date="2015-11" db="EMBL/GenBank/DDBJ databases">
        <title>De novo transcriptome assembly of four potential Pierce s Disease insect vectors from Arizona vineyards.</title>
        <authorList>
            <person name="Tassone E.E."/>
        </authorList>
    </citation>
    <scope>NUCLEOTIDE SEQUENCE</scope>
</reference>
<organism evidence="2">
    <name type="scientific">Graphocephala atropunctata</name>
    <dbReference type="NCBI Taxonomy" id="36148"/>
    <lineage>
        <taxon>Eukaryota</taxon>
        <taxon>Metazoa</taxon>
        <taxon>Ecdysozoa</taxon>
        <taxon>Arthropoda</taxon>
        <taxon>Hexapoda</taxon>
        <taxon>Insecta</taxon>
        <taxon>Pterygota</taxon>
        <taxon>Neoptera</taxon>
        <taxon>Paraneoptera</taxon>
        <taxon>Hemiptera</taxon>
        <taxon>Auchenorrhyncha</taxon>
        <taxon>Membracoidea</taxon>
        <taxon>Cicadellidae</taxon>
        <taxon>Cicadellinae</taxon>
        <taxon>Cicadellini</taxon>
        <taxon>Graphocephala</taxon>
    </lineage>
</organism>
<feature type="compositionally biased region" description="Polar residues" evidence="1">
    <location>
        <begin position="29"/>
        <end position="41"/>
    </location>
</feature>
<evidence type="ECO:0000256" key="1">
    <source>
        <dbReference type="SAM" id="MobiDB-lite"/>
    </source>
</evidence>
<dbReference type="EMBL" id="GEBQ01000145">
    <property type="protein sequence ID" value="JAT39832.1"/>
    <property type="molecule type" value="Transcribed_RNA"/>
</dbReference>
<feature type="non-terminal residue" evidence="2">
    <location>
        <position position="1"/>
    </location>
</feature>
<feature type="non-terminal residue" evidence="2">
    <location>
        <position position="178"/>
    </location>
</feature>
<name>A0A1B6MVB8_9HEMI</name>
<feature type="compositionally biased region" description="Pro residues" evidence="1">
    <location>
        <begin position="78"/>
        <end position="104"/>
    </location>
</feature>
<protein>
    <submittedName>
        <fullName evidence="2">Uncharacterized protein</fullName>
    </submittedName>
</protein>
<sequence length="178" mass="20182">APPQQRAGSPLNFQPQNYPRPPPNSYRPNVNQPINQTQQYRPQLIRREESQSPNQEYQRVYANQLEKKPLNFSSIPRESPPQPQTQPLSPQSPQPPPIQRPTPQPVVRRPNPWALLKQKLPADVRQQFIPIRRPQFDGRAMQSPDQGMIQRPPGDGQPNNTTVNKGGSPNPVVQSPPP</sequence>